<dbReference type="GO" id="GO:0071944">
    <property type="term" value="C:cell periphery"/>
    <property type="evidence" value="ECO:0007669"/>
    <property type="project" value="UniProtKB-ARBA"/>
</dbReference>
<evidence type="ECO:0008006" key="10">
    <source>
        <dbReference type="Google" id="ProtNLM"/>
    </source>
</evidence>
<dbReference type="OrthoDB" id="4500576at2759"/>
<evidence type="ECO:0000256" key="1">
    <source>
        <dbReference type="ARBA" id="ARBA00004167"/>
    </source>
</evidence>
<dbReference type="GO" id="GO:0016020">
    <property type="term" value="C:membrane"/>
    <property type="evidence" value="ECO:0007669"/>
    <property type="project" value="UniProtKB-SubCell"/>
</dbReference>
<sequence length="309" mass="32400">MSRLTLLLPFLLILVPFTKAAGTVQDLWIFPRAPDFTSELTVNTTIQIRWHEELQAVFAQFCTLCDTTNVDLWVTGSQYAEAVGAGIDVTSTFSYSWKVDLTESIVAASPDWSFRFLPSGAVWNGTGGQEISSAQFSVVVPPESSTTTTTTTSTTSTTTTTSTSTTSTAAKTPSPTPTPTPLPESDDGLSTGAKAGIGIGAAAGAILLIGLFIFFWRRRKGNKEPIPAYDAASDAKFQPAPGYASLGSHSHSPSRSMDVHEVPTGEFQDVAVVGKAAAELGGGGAERAEMDAGVHGGGRGVAFELEGSR</sequence>
<comment type="subcellular location">
    <subcellularLocation>
        <location evidence="1">Membrane</location>
        <topology evidence="1">Single-pass membrane protein</topology>
    </subcellularLocation>
</comment>
<evidence type="ECO:0000256" key="7">
    <source>
        <dbReference type="SAM" id="SignalP"/>
    </source>
</evidence>
<evidence type="ECO:0000256" key="2">
    <source>
        <dbReference type="ARBA" id="ARBA00022692"/>
    </source>
</evidence>
<evidence type="ECO:0000256" key="6">
    <source>
        <dbReference type="SAM" id="Phobius"/>
    </source>
</evidence>
<feature type="chain" id="PRO_5006857741" description="Mid2 domain-containing protein" evidence="7">
    <location>
        <begin position="21"/>
        <end position="309"/>
    </location>
</feature>
<organism evidence="8 9">
    <name type="scientific">Aspergillus calidoustus</name>
    <dbReference type="NCBI Taxonomy" id="454130"/>
    <lineage>
        <taxon>Eukaryota</taxon>
        <taxon>Fungi</taxon>
        <taxon>Dikarya</taxon>
        <taxon>Ascomycota</taxon>
        <taxon>Pezizomycotina</taxon>
        <taxon>Eurotiomycetes</taxon>
        <taxon>Eurotiomycetidae</taxon>
        <taxon>Eurotiales</taxon>
        <taxon>Aspergillaceae</taxon>
        <taxon>Aspergillus</taxon>
        <taxon>Aspergillus subgen. Nidulantes</taxon>
    </lineage>
</organism>
<feature type="compositionally biased region" description="Low complexity" evidence="5">
    <location>
        <begin position="245"/>
        <end position="256"/>
    </location>
</feature>
<keyword evidence="2 6" id="KW-0812">Transmembrane</keyword>
<keyword evidence="7" id="KW-0732">Signal</keyword>
<feature type="compositionally biased region" description="Low complexity" evidence="5">
    <location>
        <begin position="144"/>
        <end position="173"/>
    </location>
</feature>
<proteinExistence type="predicted"/>
<evidence type="ECO:0000256" key="3">
    <source>
        <dbReference type="ARBA" id="ARBA00022989"/>
    </source>
</evidence>
<feature type="transmembrane region" description="Helical" evidence="6">
    <location>
        <begin position="195"/>
        <end position="216"/>
    </location>
</feature>
<dbReference type="AlphaFoldDB" id="A0A0U5GCM6"/>
<evidence type="ECO:0000256" key="5">
    <source>
        <dbReference type="SAM" id="MobiDB-lite"/>
    </source>
</evidence>
<keyword evidence="4 6" id="KW-0472">Membrane</keyword>
<gene>
    <name evidence="8" type="ORF">ASPCAL13224</name>
</gene>
<dbReference type="EMBL" id="CDMC01000017">
    <property type="protein sequence ID" value="CEL10097.1"/>
    <property type="molecule type" value="Genomic_DNA"/>
</dbReference>
<evidence type="ECO:0000313" key="8">
    <source>
        <dbReference type="EMBL" id="CEL10097.1"/>
    </source>
</evidence>
<evidence type="ECO:0000313" key="9">
    <source>
        <dbReference type="Proteomes" id="UP000054771"/>
    </source>
</evidence>
<dbReference type="STRING" id="454130.A0A0U5GCM6"/>
<dbReference type="InterPro" id="IPR051694">
    <property type="entry name" value="Immunoregulatory_rcpt-like"/>
</dbReference>
<keyword evidence="9" id="KW-1185">Reference proteome</keyword>
<feature type="region of interest" description="Disordered" evidence="5">
    <location>
        <begin position="137"/>
        <end position="189"/>
    </location>
</feature>
<name>A0A0U5GCM6_ASPCI</name>
<dbReference type="OMA" id="WTIEGIP"/>
<keyword evidence="3 6" id="KW-1133">Transmembrane helix</keyword>
<reference evidence="9" key="1">
    <citation type="journal article" date="2016" name="Genome Announc.">
        <title>Draft genome sequences of fungus Aspergillus calidoustus.</title>
        <authorList>
            <person name="Horn F."/>
            <person name="Linde J."/>
            <person name="Mattern D.J."/>
            <person name="Walther G."/>
            <person name="Guthke R."/>
            <person name="Scherlach K."/>
            <person name="Martin K."/>
            <person name="Brakhage A.A."/>
            <person name="Petzke L."/>
            <person name="Valiante V."/>
        </authorList>
    </citation>
    <scope>NUCLEOTIDE SEQUENCE [LARGE SCALE GENOMIC DNA]</scope>
    <source>
        <strain evidence="9">SF006504</strain>
    </source>
</reference>
<dbReference type="PANTHER" id="PTHR15549">
    <property type="entry name" value="PAIRED IMMUNOGLOBULIN-LIKE TYPE 2 RECEPTOR"/>
    <property type="match status" value="1"/>
</dbReference>
<feature type="region of interest" description="Disordered" evidence="5">
    <location>
        <begin position="240"/>
        <end position="259"/>
    </location>
</feature>
<accession>A0A0U5GCM6</accession>
<dbReference type="Proteomes" id="UP000054771">
    <property type="component" value="Unassembled WGS sequence"/>
</dbReference>
<evidence type="ECO:0000256" key="4">
    <source>
        <dbReference type="ARBA" id="ARBA00023136"/>
    </source>
</evidence>
<protein>
    <recommendedName>
        <fullName evidence="10">Mid2 domain-containing protein</fullName>
    </recommendedName>
</protein>
<feature type="signal peptide" evidence="7">
    <location>
        <begin position="1"/>
        <end position="20"/>
    </location>
</feature>